<dbReference type="SUPFAM" id="SSF52096">
    <property type="entry name" value="ClpP/crotonase"/>
    <property type="match status" value="1"/>
</dbReference>
<evidence type="ECO:0000313" key="4">
    <source>
        <dbReference type="Proteomes" id="UP000537161"/>
    </source>
</evidence>
<dbReference type="Gene3D" id="3.90.226.10">
    <property type="entry name" value="2-enoyl-CoA Hydratase, Chain A, domain 1"/>
    <property type="match status" value="1"/>
</dbReference>
<protein>
    <submittedName>
        <fullName evidence="3">2-(1,2-epoxy-1,2-dihydrophenyl)acetyl-CoA isomerase</fullName>
        <ecNumber evidence="3">5.3.3.18</ecNumber>
    </submittedName>
</protein>
<evidence type="ECO:0000256" key="1">
    <source>
        <dbReference type="ARBA" id="ARBA00005254"/>
    </source>
</evidence>
<dbReference type="Pfam" id="PF00378">
    <property type="entry name" value="ECH_1"/>
    <property type="match status" value="1"/>
</dbReference>
<dbReference type="GO" id="GO:0016853">
    <property type="term" value="F:isomerase activity"/>
    <property type="evidence" value="ECO:0007669"/>
    <property type="project" value="UniProtKB-KW"/>
</dbReference>
<comment type="similarity">
    <text evidence="1">Belongs to the enoyl-CoA hydratase/isomerase family.</text>
</comment>
<organism evidence="3 4">
    <name type="scientific">Sphingopyxis panaciterrulae</name>
    <dbReference type="NCBI Taxonomy" id="462372"/>
    <lineage>
        <taxon>Bacteria</taxon>
        <taxon>Pseudomonadati</taxon>
        <taxon>Pseudomonadota</taxon>
        <taxon>Alphaproteobacteria</taxon>
        <taxon>Sphingomonadales</taxon>
        <taxon>Sphingomonadaceae</taxon>
        <taxon>Sphingopyxis</taxon>
    </lineage>
</organism>
<dbReference type="InterPro" id="IPR014748">
    <property type="entry name" value="Enoyl-CoA_hydra_C"/>
</dbReference>
<evidence type="ECO:0000313" key="3">
    <source>
        <dbReference type="EMBL" id="MBB5705090.1"/>
    </source>
</evidence>
<dbReference type="InterPro" id="IPR001753">
    <property type="entry name" value="Enoyl-CoA_hydra/iso"/>
</dbReference>
<dbReference type="EMBL" id="JACIJH010000001">
    <property type="protein sequence ID" value="MBB5705090.1"/>
    <property type="molecule type" value="Genomic_DNA"/>
</dbReference>
<dbReference type="Proteomes" id="UP000537161">
    <property type="component" value="Unassembled WGS sequence"/>
</dbReference>
<dbReference type="RefSeq" id="WP_184094812.1">
    <property type="nucleotide sequence ID" value="NZ_JACIJH010000001.1"/>
</dbReference>
<dbReference type="GO" id="GO:0016829">
    <property type="term" value="F:lyase activity"/>
    <property type="evidence" value="ECO:0007669"/>
    <property type="project" value="UniProtKB-KW"/>
</dbReference>
<keyword evidence="2" id="KW-0456">Lyase</keyword>
<dbReference type="InterPro" id="IPR029045">
    <property type="entry name" value="ClpP/crotonase-like_dom_sf"/>
</dbReference>
<dbReference type="PANTHER" id="PTHR11941">
    <property type="entry name" value="ENOYL-COA HYDRATASE-RELATED"/>
    <property type="match status" value="1"/>
</dbReference>
<dbReference type="Gene3D" id="1.10.12.10">
    <property type="entry name" value="Lyase 2-enoyl-coa Hydratase, Chain A, domain 2"/>
    <property type="match status" value="1"/>
</dbReference>
<dbReference type="AlphaFoldDB" id="A0A7W9EQD2"/>
<keyword evidence="4" id="KW-1185">Reference proteome</keyword>
<proteinExistence type="inferred from homology"/>
<gene>
    <name evidence="3" type="ORF">FHR21_000415</name>
</gene>
<evidence type="ECO:0000256" key="2">
    <source>
        <dbReference type="ARBA" id="ARBA00023239"/>
    </source>
</evidence>
<dbReference type="CDD" id="cd06558">
    <property type="entry name" value="crotonase-like"/>
    <property type="match status" value="1"/>
</dbReference>
<dbReference type="PANTHER" id="PTHR11941:SF133">
    <property type="entry name" value="1,2-EPOXYPHENYLACETYL-COA ISOMERASE"/>
    <property type="match status" value="1"/>
</dbReference>
<dbReference type="GO" id="GO:0006635">
    <property type="term" value="P:fatty acid beta-oxidation"/>
    <property type="evidence" value="ECO:0007669"/>
    <property type="project" value="TreeGrafter"/>
</dbReference>
<name>A0A7W9EQD2_9SPHN</name>
<accession>A0A7W9EQD2</accession>
<dbReference type="EC" id="5.3.3.18" evidence="3"/>
<keyword evidence="3" id="KW-0413">Isomerase</keyword>
<reference evidence="3 4" key="1">
    <citation type="submission" date="2020-08" db="EMBL/GenBank/DDBJ databases">
        <title>Genomic Encyclopedia of Type Strains, Phase IV (KMG-IV): sequencing the most valuable type-strain genomes for metagenomic binning, comparative biology and taxonomic classification.</title>
        <authorList>
            <person name="Goeker M."/>
        </authorList>
    </citation>
    <scope>NUCLEOTIDE SEQUENCE [LARGE SCALE GENOMIC DNA]</scope>
    <source>
        <strain evidence="3 4">DSM 27163</strain>
    </source>
</reference>
<sequence length="274" mass="29182">MTAAGVETIDYPFVRLAFDGALATITLNDPERLNAMGDEMAEALAAALAEIVKPRRRCRAVLLTGEGRAFCAGYNLMANRKAMAAGRSTITPLGGAETLYHPMLRRLHGLPIPLIAGVNGLAIGIGLGVALAADHIVMAEDAWLQTPFATLASAPDSGLSWLLPRMIGVARAKRMLMRAERIDAATARDWGLVDETAPTNQLRDRALAVAREFADGATLALGEIKTLIADGLRQDLHSAFEAEARAVGRTARTKDNLAAVRVFASKQKPVFSGE</sequence>
<comment type="caution">
    <text evidence="3">The sequence shown here is derived from an EMBL/GenBank/DDBJ whole genome shotgun (WGS) entry which is preliminary data.</text>
</comment>